<sequence length="202" mass="22756">MVALATGEQLRRLWTNLKTRHRDSLTRERQHRLATGGGGPCPDAVIDANIAEIAPALLVEIPNALDSDTLEIYQTQPEVSTPLIYNPEQLSAPANTNIIGPSTSCLLPPTSPPQNDPQTTPMSPQTDFPPATHHAFNYSFNEKKLRVQILKREHLSREKRAEEVHSMRKKFEEEKHSLEVEILKENLREAKARAELAQRELC</sequence>
<evidence type="ECO:0000256" key="2">
    <source>
        <dbReference type="SAM" id="MobiDB-lite"/>
    </source>
</evidence>
<dbReference type="Proteomes" id="UP000494256">
    <property type="component" value="Unassembled WGS sequence"/>
</dbReference>
<name>A0A8S1AQJ0_ARCPL</name>
<evidence type="ECO:0000313" key="4">
    <source>
        <dbReference type="Proteomes" id="UP000494256"/>
    </source>
</evidence>
<evidence type="ECO:0000256" key="1">
    <source>
        <dbReference type="SAM" id="Coils"/>
    </source>
</evidence>
<dbReference type="AlphaFoldDB" id="A0A8S1AQJ0"/>
<gene>
    <name evidence="3" type="ORF">APLA_LOCUS12537</name>
</gene>
<dbReference type="EMBL" id="CADEBD010000344">
    <property type="protein sequence ID" value="CAB3248824.1"/>
    <property type="molecule type" value="Genomic_DNA"/>
</dbReference>
<evidence type="ECO:0000313" key="3">
    <source>
        <dbReference type="EMBL" id="CAB3248824.1"/>
    </source>
</evidence>
<comment type="caution">
    <text evidence="3">The sequence shown here is derived from an EMBL/GenBank/DDBJ whole genome shotgun (WGS) entry which is preliminary data.</text>
</comment>
<feature type="compositionally biased region" description="Polar residues" evidence="2">
    <location>
        <begin position="116"/>
        <end position="125"/>
    </location>
</feature>
<keyword evidence="1" id="KW-0175">Coiled coil</keyword>
<dbReference type="OrthoDB" id="2544694at2759"/>
<accession>A0A8S1AQJ0</accession>
<protein>
    <submittedName>
        <fullName evidence="3">Uncharacterized protein</fullName>
    </submittedName>
</protein>
<feature type="region of interest" description="Disordered" evidence="2">
    <location>
        <begin position="102"/>
        <end position="125"/>
    </location>
</feature>
<organism evidence="3 4">
    <name type="scientific">Arctia plantaginis</name>
    <name type="common">Wood tiger moth</name>
    <name type="synonym">Phalaena plantaginis</name>
    <dbReference type="NCBI Taxonomy" id="874455"/>
    <lineage>
        <taxon>Eukaryota</taxon>
        <taxon>Metazoa</taxon>
        <taxon>Ecdysozoa</taxon>
        <taxon>Arthropoda</taxon>
        <taxon>Hexapoda</taxon>
        <taxon>Insecta</taxon>
        <taxon>Pterygota</taxon>
        <taxon>Neoptera</taxon>
        <taxon>Endopterygota</taxon>
        <taxon>Lepidoptera</taxon>
        <taxon>Glossata</taxon>
        <taxon>Ditrysia</taxon>
        <taxon>Noctuoidea</taxon>
        <taxon>Erebidae</taxon>
        <taxon>Arctiinae</taxon>
        <taxon>Arctia</taxon>
    </lineage>
</organism>
<feature type="coiled-coil region" evidence="1">
    <location>
        <begin position="161"/>
        <end position="200"/>
    </location>
</feature>
<reference evidence="3 4" key="1">
    <citation type="submission" date="2020-04" db="EMBL/GenBank/DDBJ databases">
        <authorList>
            <person name="Wallbank WR R."/>
            <person name="Pardo Diaz C."/>
            <person name="Kozak K."/>
            <person name="Martin S."/>
            <person name="Jiggins C."/>
            <person name="Moest M."/>
            <person name="Warren A I."/>
            <person name="Byers J.R.P. K."/>
            <person name="Montejo-Kovacevich G."/>
            <person name="Yen C E."/>
        </authorList>
    </citation>
    <scope>NUCLEOTIDE SEQUENCE [LARGE SCALE GENOMIC DNA]</scope>
</reference>
<proteinExistence type="predicted"/>